<dbReference type="EMBL" id="FOGK01000010">
    <property type="protein sequence ID" value="SER58882.1"/>
    <property type="molecule type" value="Genomic_DNA"/>
</dbReference>
<evidence type="ECO:0000313" key="10">
    <source>
        <dbReference type="EMBL" id="KRN82354.1"/>
    </source>
</evidence>
<keyword evidence="13" id="KW-1185">Reference proteome</keyword>
<reference evidence="10 12" key="1">
    <citation type="journal article" date="2015" name="Genome Announc.">
        <title>Expanding the biotechnology potential of lactobacilli through comparative genomics of 213 strains and associated genera.</title>
        <authorList>
            <person name="Sun Z."/>
            <person name="Harris H.M."/>
            <person name="McCann A."/>
            <person name="Guo C."/>
            <person name="Argimon S."/>
            <person name="Zhang W."/>
            <person name="Yang X."/>
            <person name="Jeffery I.B."/>
            <person name="Cooney J.C."/>
            <person name="Kagawa T.F."/>
            <person name="Liu W."/>
            <person name="Song Y."/>
            <person name="Salvetti E."/>
            <person name="Wrobel A."/>
            <person name="Rasinkangas P."/>
            <person name="Parkhill J."/>
            <person name="Rea M.C."/>
            <person name="O'Sullivan O."/>
            <person name="Ritari J."/>
            <person name="Douillard F.P."/>
            <person name="Paul Ross R."/>
            <person name="Yang R."/>
            <person name="Briner A.E."/>
            <person name="Felis G.E."/>
            <person name="de Vos W.M."/>
            <person name="Barrangou R."/>
            <person name="Klaenhammer T.R."/>
            <person name="Caufield P.W."/>
            <person name="Cui Y."/>
            <person name="Zhang H."/>
            <person name="O'Toole P.W."/>
        </authorList>
    </citation>
    <scope>NUCLEOTIDE SEQUENCE [LARGE SCALE GENOMIC DNA]</scope>
    <source>
        <strain evidence="10 12">DSM 22301</strain>
    </source>
</reference>
<comment type="subcellular location">
    <subcellularLocation>
        <location evidence="1 7">Cytoplasm</location>
    </subcellularLocation>
</comment>
<dbReference type="Gene3D" id="1.10.10.10">
    <property type="entry name" value="Winged helix-like DNA-binding domain superfamily/Winged helix DNA-binding domain"/>
    <property type="match status" value="1"/>
</dbReference>
<dbReference type="HAMAP" id="MF_00173">
    <property type="entry name" value="Arg_repressor"/>
    <property type="match status" value="1"/>
</dbReference>
<dbReference type="InterPro" id="IPR036388">
    <property type="entry name" value="WH-like_DNA-bd_sf"/>
</dbReference>
<keyword evidence="7" id="KW-0055">Arginine biosynthesis</keyword>
<dbReference type="PANTHER" id="PTHR34471:SF1">
    <property type="entry name" value="ARGININE REPRESSOR"/>
    <property type="match status" value="1"/>
</dbReference>
<keyword evidence="4 7" id="KW-0805">Transcription regulation</keyword>
<dbReference type="GO" id="GO:0034618">
    <property type="term" value="F:arginine binding"/>
    <property type="evidence" value="ECO:0007669"/>
    <property type="project" value="InterPro"/>
</dbReference>
<feature type="domain" description="Arginine repressor DNA-binding" evidence="8">
    <location>
        <begin position="1"/>
        <end position="66"/>
    </location>
</feature>
<reference evidence="11 13" key="2">
    <citation type="submission" date="2016-10" db="EMBL/GenBank/DDBJ databases">
        <authorList>
            <person name="Varghese N."/>
            <person name="Submissions S."/>
        </authorList>
    </citation>
    <scope>NUCLEOTIDE SEQUENCE [LARGE SCALE GENOMIC DNA]</scope>
    <source>
        <strain evidence="11 13">CGMCC 1.3889</strain>
    </source>
</reference>
<keyword evidence="7" id="KW-0678">Repressor</keyword>
<dbReference type="PRINTS" id="PR01467">
    <property type="entry name" value="ARGREPRESSOR"/>
</dbReference>
<evidence type="ECO:0000256" key="4">
    <source>
        <dbReference type="ARBA" id="ARBA00023015"/>
    </source>
</evidence>
<dbReference type="STRING" id="319653.SAMN04487973_11045"/>
<dbReference type="GO" id="GO:0005737">
    <property type="term" value="C:cytoplasm"/>
    <property type="evidence" value="ECO:0007669"/>
    <property type="project" value="UniProtKB-SubCell"/>
</dbReference>
<dbReference type="InterPro" id="IPR036390">
    <property type="entry name" value="WH_DNA-bd_sf"/>
</dbReference>
<dbReference type="GO" id="GO:1900079">
    <property type="term" value="P:regulation of arginine biosynthetic process"/>
    <property type="evidence" value="ECO:0007669"/>
    <property type="project" value="UniProtKB-UniRule"/>
</dbReference>
<dbReference type="Proteomes" id="UP000182818">
    <property type="component" value="Unassembled WGS sequence"/>
</dbReference>
<dbReference type="EMBL" id="JQBY01000011">
    <property type="protein sequence ID" value="KRN82354.1"/>
    <property type="molecule type" value="Genomic_DNA"/>
</dbReference>
<dbReference type="SUPFAM" id="SSF55252">
    <property type="entry name" value="C-terminal domain of arginine repressor"/>
    <property type="match status" value="1"/>
</dbReference>
<evidence type="ECO:0000256" key="3">
    <source>
        <dbReference type="ARBA" id="ARBA00022490"/>
    </source>
</evidence>
<keyword evidence="7" id="KW-0028">Amino-acid biosynthesis</keyword>
<dbReference type="InterPro" id="IPR036251">
    <property type="entry name" value="Arg_repress_C_sf"/>
</dbReference>
<comment type="pathway">
    <text evidence="7">Amino-acid biosynthesis; L-arginine biosynthesis [regulation].</text>
</comment>
<evidence type="ECO:0000259" key="9">
    <source>
        <dbReference type="Pfam" id="PF02863"/>
    </source>
</evidence>
<dbReference type="GO" id="GO:0003700">
    <property type="term" value="F:DNA-binding transcription factor activity"/>
    <property type="evidence" value="ECO:0007669"/>
    <property type="project" value="UniProtKB-UniRule"/>
</dbReference>
<keyword evidence="5 7" id="KW-0238">DNA-binding</keyword>
<dbReference type="GO" id="GO:0006526">
    <property type="term" value="P:L-arginine biosynthetic process"/>
    <property type="evidence" value="ECO:0007669"/>
    <property type="project" value="UniProtKB-UniPathway"/>
</dbReference>
<evidence type="ECO:0000256" key="5">
    <source>
        <dbReference type="ARBA" id="ARBA00023125"/>
    </source>
</evidence>
<dbReference type="Proteomes" id="UP000051749">
    <property type="component" value="Unassembled WGS sequence"/>
</dbReference>
<gene>
    <name evidence="7" type="primary">argR</name>
    <name evidence="10" type="ORF">IV87_GL000288</name>
    <name evidence="11" type="ORF">SAMN04487973_11045</name>
</gene>
<comment type="function">
    <text evidence="7">Regulates arginine biosynthesis genes.</text>
</comment>
<dbReference type="UniPathway" id="UPA00068"/>
<accession>A0A0R2JYL4</accession>
<keyword evidence="3 7" id="KW-0963">Cytoplasm</keyword>
<dbReference type="InterPro" id="IPR020899">
    <property type="entry name" value="Arg_repress_C"/>
</dbReference>
<feature type="domain" description="Arginine repressor C-terminal" evidence="9">
    <location>
        <begin position="81"/>
        <end position="146"/>
    </location>
</feature>
<sequence>MKKSERQNIIKDLIVNQLVTKQDDLMTLLKARDVVATQATISRDMREMHIVKGADHEGNQRYMIFETNDEDPTEILFKTFKQTAQKIDQIQFVNIVKTTPNDGNRLAAVFDDTEMTEIVGTIAGFDTIVVFSPNETLATQLHQKLSKYLSTEG</sequence>
<proteinExistence type="inferred from homology"/>
<evidence type="ECO:0000313" key="13">
    <source>
        <dbReference type="Proteomes" id="UP000182818"/>
    </source>
</evidence>
<evidence type="ECO:0000313" key="11">
    <source>
        <dbReference type="EMBL" id="SER58882.1"/>
    </source>
</evidence>
<evidence type="ECO:0000313" key="12">
    <source>
        <dbReference type="Proteomes" id="UP000051749"/>
    </source>
</evidence>
<dbReference type="Gene3D" id="3.30.1360.40">
    <property type="match status" value="1"/>
</dbReference>
<keyword evidence="6 7" id="KW-0804">Transcription</keyword>
<dbReference type="GO" id="GO:0003677">
    <property type="term" value="F:DNA binding"/>
    <property type="evidence" value="ECO:0007669"/>
    <property type="project" value="UniProtKB-KW"/>
</dbReference>
<dbReference type="OrthoDB" id="9807089at2"/>
<evidence type="ECO:0000259" key="8">
    <source>
        <dbReference type="Pfam" id="PF01316"/>
    </source>
</evidence>
<dbReference type="SUPFAM" id="SSF46785">
    <property type="entry name" value="Winged helix' DNA-binding domain"/>
    <property type="match status" value="1"/>
</dbReference>
<dbReference type="Pfam" id="PF02863">
    <property type="entry name" value="Arg_repressor_C"/>
    <property type="match status" value="1"/>
</dbReference>
<dbReference type="InterPro" id="IPR001669">
    <property type="entry name" value="Arg_repress"/>
</dbReference>
<evidence type="ECO:0000256" key="7">
    <source>
        <dbReference type="HAMAP-Rule" id="MF_00173"/>
    </source>
</evidence>
<dbReference type="GeneID" id="76043668"/>
<dbReference type="Pfam" id="PF01316">
    <property type="entry name" value="Arg_repressor"/>
    <property type="match status" value="1"/>
</dbReference>
<comment type="caution">
    <text evidence="10">The sequence shown here is derived from an EMBL/GenBank/DDBJ whole genome shotgun (WGS) entry which is preliminary data.</text>
</comment>
<organism evidence="10 12">
    <name type="scientific">Pediococcus ethanolidurans</name>
    <dbReference type="NCBI Taxonomy" id="319653"/>
    <lineage>
        <taxon>Bacteria</taxon>
        <taxon>Bacillati</taxon>
        <taxon>Bacillota</taxon>
        <taxon>Bacilli</taxon>
        <taxon>Lactobacillales</taxon>
        <taxon>Lactobacillaceae</taxon>
        <taxon>Pediococcus</taxon>
    </lineage>
</organism>
<evidence type="ECO:0000256" key="1">
    <source>
        <dbReference type="ARBA" id="ARBA00004496"/>
    </source>
</evidence>
<dbReference type="InterPro" id="IPR020900">
    <property type="entry name" value="Arg_repress_DNA-bd"/>
</dbReference>
<comment type="similarity">
    <text evidence="2 7">Belongs to the ArgR family.</text>
</comment>
<dbReference type="PANTHER" id="PTHR34471">
    <property type="entry name" value="ARGININE REPRESSOR"/>
    <property type="match status" value="1"/>
</dbReference>
<dbReference type="PATRIC" id="fig|319653.3.peg.295"/>
<dbReference type="GO" id="GO:0051259">
    <property type="term" value="P:protein complex oligomerization"/>
    <property type="evidence" value="ECO:0007669"/>
    <property type="project" value="InterPro"/>
</dbReference>
<dbReference type="RefSeq" id="WP_057806385.1">
    <property type="nucleotide sequence ID" value="NZ_BJYP01000006.1"/>
</dbReference>
<name>A0A0R2JYL4_9LACO</name>
<evidence type="ECO:0000256" key="2">
    <source>
        <dbReference type="ARBA" id="ARBA00008316"/>
    </source>
</evidence>
<dbReference type="AlphaFoldDB" id="A0A0R2JYL4"/>
<evidence type="ECO:0000256" key="6">
    <source>
        <dbReference type="ARBA" id="ARBA00023163"/>
    </source>
</evidence>
<protein>
    <recommendedName>
        <fullName evidence="7">Arginine repressor</fullName>
    </recommendedName>
</protein>